<protein>
    <submittedName>
        <fullName evidence="2">Uncharacterized protein</fullName>
    </submittedName>
</protein>
<evidence type="ECO:0000313" key="3">
    <source>
        <dbReference type="Proteomes" id="UP000037179"/>
    </source>
</evidence>
<dbReference type="Proteomes" id="UP000037179">
    <property type="component" value="Unassembled WGS sequence"/>
</dbReference>
<name>A0A0B8NSC8_9NOCA</name>
<evidence type="ECO:0000313" key="4">
    <source>
        <dbReference type="Proteomes" id="UP000180166"/>
    </source>
</evidence>
<reference evidence="1 4" key="3">
    <citation type="submission" date="2016-10" db="EMBL/GenBank/DDBJ databases">
        <title>Genome sequence of Nocardia seriolae strain EM150506, isolated from Anguila japonica.</title>
        <authorList>
            <person name="Han H.-J."/>
        </authorList>
    </citation>
    <scope>NUCLEOTIDE SEQUENCE [LARGE SCALE GENOMIC DNA]</scope>
    <source>
        <strain evidence="1 4">EM150506</strain>
    </source>
</reference>
<gene>
    <name evidence="1" type="ORF">NS506_05405</name>
    <name evidence="2" type="ORF">NSK11_contig00221-0007</name>
</gene>
<proteinExistence type="predicted"/>
<dbReference type="AlphaFoldDB" id="A0A0B8NSC8"/>
<dbReference type="Proteomes" id="UP000180166">
    <property type="component" value="Chromosome"/>
</dbReference>
<keyword evidence="3" id="KW-1185">Reference proteome</keyword>
<sequence length="66" mass="6640">MVDLIAMVTATACLDAATARALVAEASAAAGSASVLARTPLTGPVLGGLRRALLAVLDPPRRVRQT</sequence>
<dbReference type="GeneID" id="93374229"/>
<dbReference type="EMBL" id="BBYQ01000221">
    <property type="protein sequence ID" value="GAP33202.1"/>
    <property type="molecule type" value="Genomic_DNA"/>
</dbReference>
<organism evidence="2 3">
    <name type="scientific">Nocardia seriolae</name>
    <dbReference type="NCBI Taxonomy" id="37332"/>
    <lineage>
        <taxon>Bacteria</taxon>
        <taxon>Bacillati</taxon>
        <taxon>Actinomycetota</taxon>
        <taxon>Actinomycetes</taxon>
        <taxon>Mycobacteriales</taxon>
        <taxon>Nocardiaceae</taxon>
        <taxon>Nocardia</taxon>
    </lineage>
</organism>
<evidence type="ECO:0000313" key="2">
    <source>
        <dbReference type="EMBL" id="GAP33202.1"/>
    </source>
</evidence>
<reference evidence="2 3" key="2">
    <citation type="journal article" date="2016" name="Genome Announc.">
        <title>Draft Genome Sequence of Erythromycin- and Oxytetracycline-Sensitive Nocardia seriolae Strain U-1 (NBRC 110359).</title>
        <authorList>
            <person name="Imajoh M."/>
            <person name="Sukeda M."/>
            <person name="Shimizu M."/>
            <person name="Yamane J."/>
            <person name="Ohnishi K."/>
            <person name="Oshima S."/>
        </authorList>
    </citation>
    <scope>NUCLEOTIDE SEQUENCE [LARGE SCALE GENOMIC DNA]</scope>
    <source>
        <strain evidence="2 3">U-1</strain>
    </source>
</reference>
<dbReference type="EMBL" id="CP017839">
    <property type="protein sequence ID" value="APA99451.1"/>
    <property type="molecule type" value="Genomic_DNA"/>
</dbReference>
<accession>A0A0B8NSC8</accession>
<reference evidence="3" key="1">
    <citation type="submission" date="2015-07" db="EMBL/GenBank/DDBJ databases">
        <title>Nocardia seriolae U-1 whole genome shotgun sequence.</title>
        <authorList>
            <person name="Imajoh M."/>
            <person name="Fukumoto Y."/>
            <person name="Sukeda M."/>
            <person name="Yamane J."/>
            <person name="Yamasaki K."/>
            <person name="Shimizu M."/>
            <person name="Ohnishi K."/>
            <person name="Oshima S."/>
        </authorList>
    </citation>
    <scope>NUCLEOTIDE SEQUENCE [LARGE SCALE GENOMIC DNA]</scope>
    <source>
        <strain evidence="3">U-1</strain>
    </source>
</reference>
<evidence type="ECO:0000313" key="1">
    <source>
        <dbReference type="EMBL" id="APA99451.1"/>
    </source>
</evidence>
<dbReference type="RefSeq" id="WP_033091528.1">
    <property type="nucleotide sequence ID" value="NZ_AP017900.1"/>
</dbReference>
<dbReference type="KEGG" id="nsr:NS506_05405"/>